<sequence>MGSFAANNITTWFSGYDMTADLNSTQLALSYDALEDTAFLDGARSRIAGLEDAQLSEAGWWQGGAANAAVDPVAFAALGGTPRLVTNSPDGAEQSVAYFYRARTFSYQTFGQVGEVMPFQLSAQSAKVGGVAGIGAVRGRVLKSNRTANVTATGAVGTAFQLGAVAAGQYLYAGLHAFAVGTTLTGVVESAPDNTFGAATTRITFSGITTVGDTWGARVAGPITDTWYRLRITAITGTFTVACIAGIK</sequence>
<keyword evidence="2" id="KW-1185">Reference proteome</keyword>
<dbReference type="RefSeq" id="WP_189336313.1">
    <property type="nucleotide sequence ID" value="NZ_AP023356.1"/>
</dbReference>
<organism evidence="1 2">
    <name type="scientific">Actinoplanes ianthinogenes</name>
    <dbReference type="NCBI Taxonomy" id="122358"/>
    <lineage>
        <taxon>Bacteria</taxon>
        <taxon>Bacillati</taxon>
        <taxon>Actinomycetota</taxon>
        <taxon>Actinomycetes</taxon>
        <taxon>Micromonosporales</taxon>
        <taxon>Micromonosporaceae</taxon>
        <taxon>Actinoplanes</taxon>
    </lineage>
</organism>
<gene>
    <name evidence="1" type="ORF">Aiant_59730</name>
</gene>
<reference evidence="1 2" key="1">
    <citation type="submission" date="2020-08" db="EMBL/GenBank/DDBJ databases">
        <title>Whole genome shotgun sequence of Actinoplanes ianthinogenes NBRC 13996.</title>
        <authorList>
            <person name="Komaki H."/>
            <person name="Tamura T."/>
        </authorList>
    </citation>
    <scope>NUCLEOTIDE SEQUENCE [LARGE SCALE GENOMIC DNA]</scope>
    <source>
        <strain evidence="1 2">NBRC 13996</strain>
    </source>
</reference>
<protein>
    <submittedName>
        <fullName evidence="1">Uncharacterized protein</fullName>
    </submittedName>
</protein>
<proteinExistence type="predicted"/>
<evidence type="ECO:0000313" key="1">
    <source>
        <dbReference type="EMBL" id="BCJ45316.1"/>
    </source>
</evidence>
<dbReference type="EMBL" id="AP023356">
    <property type="protein sequence ID" value="BCJ45316.1"/>
    <property type="molecule type" value="Genomic_DNA"/>
</dbReference>
<name>A0ABM7M139_9ACTN</name>
<accession>A0ABM7M139</accession>
<dbReference type="Proteomes" id="UP000676967">
    <property type="component" value="Chromosome"/>
</dbReference>
<evidence type="ECO:0000313" key="2">
    <source>
        <dbReference type="Proteomes" id="UP000676967"/>
    </source>
</evidence>